<dbReference type="Pfam" id="PF00651">
    <property type="entry name" value="BTB"/>
    <property type="match status" value="1"/>
</dbReference>
<accession>A0A8T2V4T3</accession>
<dbReference type="InterPro" id="IPR000210">
    <property type="entry name" value="BTB/POZ_dom"/>
</dbReference>
<dbReference type="Gene3D" id="3.30.710.10">
    <property type="entry name" value="Potassium Channel Kv1.1, Chain A"/>
    <property type="match status" value="1"/>
</dbReference>
<name>A0A8T2V4T3_CERRI</name>
<dbReference type="PROSITE" id="PS50097">
    <property type="entry name" value="BTB"/>
    <property type="match status" value="1"/>
</dbReference>
<dbReference type="Gene3D" id="1.25.40.420">
    <property type="match status" value="1"/>
</dbReference>
<evidence type="ECO:0000256" key="1">
    <source>
        <dbReference type="ARBA" id="ARBA00002668"/>
    </source>
</evidence>
<reference evidence="4" key="1">
    <citation type="submission" date="2021-08" db="EMBL/GenBank/DDBJ databases">
        <title>WGS assembly of Ceratopteris richardii.</title>
        <authorList>
            <person name="Marchant D.B."/>
            <person name="Chen G."/>
            <person name="Jenkins J."/>
            <person name="Shu S."/>
            <person name="Leebens-Mack J."/>
            <person name="Grimwood J."/>
            <person name="Schmutz J."/>
            <person name="Soltis P."/>
            <person name="Soltis D."/>
            <person name="Chen Z.-H."/>
        </authorList>
    </citation>
    <scope>NUCLEOTIDE SEQUENCE</scope>
    <source>
        <strain evidence="4">Whitten #5841</strain>
        <tissue evidence="4">Leaf</tissue>
    </source>
</reference>
<comment type="caution">
    <text evidence="4">The sequence shown here is derived from an EMBL/GenBank/DDBJ whole genome shotgun (WGS) entry which is preliminary data.</text>
</comment>
<dbReference type="InterPro" id="IPR044784">
    <property type="entry name" value="At1g01640-like"/>
</dbReference>
<comment type="function">
    <text evidence="1">May act as a substrate-specific adapter of an E3 ubiquitin-protein ligase complex (CUL3-RBX1-BTB) which mediates the ubiquitination and subsequent proteasomal degradation of target proteins.</text>
</comment>
<dbReference type="OMA" id="MHADFIL"/>
<evidence type="ECO:0000259" key="3">
    <source>
        <dbReference type="PROSITE" id="PS50097"/>
    </source>
</evidence>
<protein>
    <recommendedName>
        <fullName evidence="3">BTB domain-containing protein</fullName>
    </recommendedName>
</protein>
<dbReference type="PANTHER" id="PTHR47274:SF1">
    <property type="entry name" value="BTB_POZ DOMAIN CONTAINING PROTEIN, EXPRESSED"/>
    <property type="match status" value="1"/>
</dbReference>
<evidence type="ECO:0000313" key="5">
    <source>
        <dbReference type="Proteomes" id="UP000825935"/>
    </source>
</evidence>
<dbReference type="EMBL" id="CM035407">
    <property type="protein sequence ID" value="KAH7443511.1"/>
    <property type="molecule type" value="Genomic_DNA"/>
</dbReference>
<dbReference type="Proteomes" id="UP000825935">
    <property type="component" value="Chromosome 2"/>
</dbReference>
<dbReference type="OrthoDB" id="6359943at2759"/>
<dbReference type="CDD" id="cd18186">
    <property type="entry name" value="BTB_POZ_ZBTB_KLHL-like"/>
    <property type="match status" value="1"/>
</dbReference>
<feature type="domain" description="BTB" evidence="3">
    <location>
        <begin position="100"/>
        <end position="168"/>
    </location>
</feature>
<gene>
    <name evidence="4" type="ORF">KP509_02G037800</name>
</gene>
<sequence>MVHSSKKWCTFCGSSPEFSICYVCHEGATDIIKLIKPWDAQEESNHDASTETSGHSQSLAAQASKAKRFEASKVRRFKDLAKRSIYLKKLLKAVLEEHHADIELVTDDGLSLRAHKVVLTFGSQVFRSMLENKYLPEKCLRTRVPDIVYNELKRLVEFIYGGQLTPETLKDHSKSLIVAADKYDVPQLLEICEAYLVETLNTENVLEILELSARLSSPAVLESAALHVVLKNWKSIIFSNEYEEFALKNPLLALKVSRSVPEFYYARAHIRS</sequence>
<dbReference type="PANTHER" id="PTHR47274">
    <property type="entry name" value="BTB/POZ DOMAIN CONTAINING PROTEIN, EXPRESSED-RELATED"/>
    <property type="match status" value="1"/>
</dbReference>
<keyword evidence="5" id="KW-1185">Reference proteome</keyword>
<evidence type="ECO:0000313" key="4">
    <source>
        <dbReference type="EMBL" id="KAH7443511.1"/>
    </source>
</evidence>
<evidence type="ECO:0000256" key="2">
    <source>
        <dbReference type="ARBA" id="ARBA00004906"/>
    </source>
</evidence>
<dbReference type="SMART" id="SM00225">
    <property type="entry name" value="BTB"/>
    <property type="match status" value="1"/>
</dbReference>
<dbReference type="AlphaFoldDB" id="A0A8T2V4T3"/>
<proteinExistence type="predicted"/>
<organism evidence="4 5">
    <name type="scientific">Ceratopteris richardii</name>
    <name type="common">Triangle waterfern</name>
    <dbReference type="NCBI Taxonomy" id="49495"/>
    <lineage>
        <taxon>Eukaryota</taxon>
        <taxon>Viridiplantae</taxon>
        <taxon>Streptophyta</taxon>
        <taxon>Embryophyta</taxon>
        <taxon>Tracheophyta</taxon>
        <taxon>Polypodiopsida</taxon>
        <taxon>Polypodiidae</taxon>
        <taxon>Polypodiales</taxon>
        <taxon>Pteridineae</taxon>
        <taxon>Pteridaceae</taxon>
        <taxon>Parkerioideae</taxon>
        <taxon>Ceratopteris</taxon>
    </lineage>
</organism>
<dbReference type="SUPFAM" id="SSF54695">
    <property type="entry name" value="POZ domain"/>
    <property type="match status" value="1"/>
</dbReference>
<comment type="pathway">
    <text evidence="2">Protein modification; protein ubiquitination.</text>
</comment>
<dbReference type="InterPro" id="IPR011333">
    <property type="entry name" value="SKP1/BTB/POZ_sf"/>
</dbReference>